<gene>
    <name evidence="11" type="ORF">IAB80_04545</name>
</gene>
<comment type="catalytic activity">
    <reaction evidence="6">
        <text>Couples ATP hydrolysis with the unwinding of duplex DNA by translocating in the 3'-5' direction.</text>
        <dbReference type="EC" id="5.6.2.4"/>
    </reaction>
</comment>
<dbReference type="PANTHER" id="PTHR11070:SF67">
    <property type="entry name" value="DNA 3'-5' HELICASE"/>
    <property type="match status" value="1"/>
</dbReference>
<accession>A0A9D9IU94</accession>
<reference evidence="11" key="2">
    <citation type="journal article" date="2021" name="PeerJ">
        <title>Extensive microbial diversity within the chicken gut microbiome revealed by metagenomics and culture.</title>
        <authorList>
            <person name="Gilroy R."/>
            <person name="Ravi A."/>
            <person name="Getino M."/>
            <person name="Pursley I."/>
            <person name="Horton D.L."/>
            <person name="Alikhan N.F."/>
            <person name="Baker D."/>
            <person name="Gharbi K."/>
            <person name="Hall N."/>
            <person name="Watson M."/>
            <person name="Adriaenssens E.M."/>
            <person name="Foster-Nyarko E."/>
            <person name="Jarju S."/>
            <person name="Secka A."/>
            <person name="Antonio M."/>
            <person name="Oren A."/>
            <person name="Chaudhuri R.R."/>
            <person name="La Ragione R."/>
            <person name="Hildebrand F."/>
            <person name="Pallen M.J."/>
        </authorList>
    </citation>
    <scope>NUCLEOTIDE SEQUENCE</scope>
    <source>
        <strain evidence="11">2478</strain>
    </source>
</reference>
<dbReference type="GO" id="GO:0003677">
    <property type="term" value="F:DNA binding"/>
    <property type="evidence" value="ECO:0007669"/>
    <property type="project" value="InterPro"/>
</dbReference>
<feature type="binding site" evidence="9">
    <location>
        <begin position="7"/>
        <end position="14"/>
    </location>
    <ligand>
        <name>ATP</name>
        <dbReference type="ChEBI" id="CHEBI:30616"/>
    </ligand>
</feature>
<dbReference type="Pfam" id="PF13361">
    <property type="entry name" value="UvrD_C"/>
    <property type="match status" value="1"/>
</dbReference>
<dbReference type="GO" id="GO:0005524">
    <property type="term" value="F:ATP binding"/>
    <property type="evidence" value="ECO:0007669"/>
    <property type="project" value="UniProtKB-UniRule"/>
</dbReference>
<name>A0A9D9IU94_9BACT</name>
<evidence type="ECO:0000256" key="3">
    <source>
        <dbReference type="ARBA" id="ARBA00022806"/>
    </source>
</evidence>
<dbReference type="PROSITE" id="PS51198">
    <property type="entry name" value="UVRD_HELICASE_ATP_BIND"/>
    <property type="match status" value="1"/>
</dbReference>
<evidence type="ECO:0000256" key="8">
    <source>
        <dbReference type="ARBA" id="ARBA00048988"/>
    </source>
</evidence>
<dbReference type="GO" id="GO:0043138">
    <property type="term" value="F:3'-5' DNA helicase activity"/>
    <property type="evidence" value="ECO:0007669"/>
    <property type="project" value="UniProtKB-EC"/>
</dbReference>
<organism evidence="11 12">
    <name type="scientific">Candidatus Cryptobacteroides excrementipullorum</name>
    <dbReference type="NCBI Taxonomy" id="2840761"/>
    <lineage>
        <taxon>Bacteria</taxon>
        <taxon>Pseudomonadati</taxon>
        <taxon>Bacteroidota</taxon>
        <taxon>Bacteroidia</taxon>
        <taxon>Bacteroidales</taxon>
        <taxon>Candidatus Cryptobacteroides</taxon>
    </lineage>
</organism>
<evidence type="ECO:0000256" key="7">
    <source>
        <dbReference type="ARBA" id="ARBA00034808"/>
    </source>
</evidence>
<dbReference type="SUPFAM" id="SSF52540">
    <property type="entry name" value="P-loop containing nucleoside triphosphate hydrolases"/>
    <property type="match status" value="1"/>
</dbReference>
<proteinExistence type="predicted"/>
<keyword evidence="1 9" id="KW-0547">Nucleotide-binding</keyword>
<evidence type="ECO:0000256" key="2">
    <source>
        <dbReference type="ARBA" id="ARBA00022801"/>
    </source>
</evidence>
<dbReference type="GO" id="GO:0000725">
    <property type="term" value="P:recombinational repair"/>
    <property type="evidence" value="ECO:0007669"/>
    <property type="project" value="TreeGrafter"/>
</dbReference>
<dbReference type="Gene3D" id="3.40.50.300">
    <property type="entry name" value="P-loop containing nucleotide triphosphate hydrolases"/>
    <property type="match status" value="3"/>
</dbReference>
<dbReference type="Pfam" id="PF00580">
    <property type="entry name" value="UvrD-helicase"/>
    <property type="match status" value="2"/>
</dbReference>
<protein>
    <recommendedName>
        <fullName evidence="7">DNA 3'-5' helicase</fullName>
        <ecNumber evidence="7">5.6.2.4</ecNumber>
    </recommendedName>
</protein>
<evidence type="ECO:0000313" key="11">
    <source>
        <dbReference type="EMBL" id="MBO8478136.1"/>
    </source>
</evidence>
<dbReference type="AlphaFoldDB" id="A0A9D9IU94"/>
<dbReference type="InterPro" id="IPR027417">
    <property type="entry name" value="P-loop_NTPase"/>
</dbReference>
<evidence type="ECO:0000256" key="1">
    <source>
        <dbReference type="ARBA" id="ARBA00022741"/>
    </source>
</evidence>
<evidence type="ECO:0000256" key="5">
    <source>
        <dbReference type="ARBA" id="ARBA00023235"/>
    </source>
</evidence>
<evidence type="ECO:0000256" key="6">
    <source>
        <dbReference type="ARBA" id="ARBA00034617"/>
    </source>
</evidence>
<dbReference type="Gene3D" id="1.10.3170.10">
    <property type="entry name" value="Recbcd, chain B, domain 2"/>
    <property type="match status" value="1"/>
</dbReference>
<comment type="catalytic activity">
    <reaction evidence="8">
        <text>ATP + H2O = ADP + phosphate + H(+)</text>
        <dbReference type="Rhea" id="RHEA:13065"/>
        <dbReference type="ChEBI" id="CHEBI:15377"/>
        <dbReference type="ChEBI" id="CHEBI:15378"/>
        <dbReference type="ChEBI" id="CHEBI:30616"/>
        <dbReference type="ChEBI" id="CHEBI:43474"/>
        <dbReference type="ChEBI" id="CHEBI:456216"/>
        <dbReference type="EC" id="5.6.2.4"/>
    </reaction>
</comment>
<keyword evidence="4 9" id="KW-0067">ATP-binding</keyword>
<dbReference type="InterPro" id="IPR014017">
    <property type="entry name" value="DNA_helicase_UvrD-like_C"/>
</dbReference>
<dbReference type="InterPro" id="IPR014016">
    <property type="entry name" value="UvrD-like_ATP-bd"/>
</dbReference>
<dbReference type="Proteomes" id="UP000823771">
    <property type="component" value="Unassembled WGS sequence"/>
</dbReference>
<evidence type="ECO:0000256" key="9">
    <source>
        <dbReference type="PROSITE-ProRule" id="PRU00560"/>
    </source>
</evidence>
<dbReference type="EMBL" id="JADILZ010000040">
    <property type="protein sequence ID" value="MBO8478136.1"/>
    <property type="molecule type" value="Genomic_DNA"/>
</dbReference>
<feature type="domain" description="UvrD-like helicase ATP-binding" evidence="10">
    <location>
        <begin position="1"/>
        <end position="487"/>
    </location>
</feature>
<keyword evidence="2 9" id="KW-0378">Hydrolase</keyword>
<comment type="caution">
    <text evidence="11">The sequence shown here is derived from an EMBL/GenBank/DDBJ whole genome shotgun (WGS) entry which is preliminary data.</text>
</comment>
<evidence type="ECO:0000313" key="12">
    <source>
        <dbReference type="Proteomes" id="UP000823771"/>
    </source>
</evidence>
<evidence type="ECO:0000259" key="10">
    <source>
        <dbReference type="PROSITE" id="PS51198"/>
    </source>
</evidence>
<dbReference type="GO" id="GO:0016787">
    <property type="term" value="F:hydrolase activity"/>
    <property type="evidence" value="ECO:0007669"/>
    <property type="project" value="UniProtKB-UniRule"/>
</dbReference>
<dbReference type="EC" id="5.6.2.4" evidence="7"/>
<reference evidence="11" key="1">
    <citation type="submission" date="2020-10" db="EMBL/GenBank/DDBJ databases">
        <authorList>
            <person name="Gilroy R."/>
        </authorList>
    </citation>
    <scope>NUCLEOTIDE SEQUENCE</scope>
    <source>
        <strain evidence="11">2478</strain>
    </source>
</reference>
<sequence length="1088" mass="120671">MLEIMKASAGSGKTFNLARKYITLLFKKQDRYAYRHILAVTFTNKATDEMKRRILKELHVLSTAPEKSGYLGYFMVEGLPASVHEGIGDEDMVKELPGKPGQKITLASLADSARTLLCSILHDYSAFAVSTIDRFFQHTLKAFSREIGQFASYQVELDKDSLVAESVDRVLDSLTESDRGLLDWLTESVMEQIEAGGRYNLESGLVSMSRRLKSDEHRTMVEALGLDEGMMYSKENLSSIRQACSRTISQFAGSVKEAADKALAILHDAGVDPAESNRGFMKALYVLRDACPDVRICAPSDSFMSRSADPDQWFAKSKSGTLKPRVYPFLEAPFDDLRSLFGKPFKVYNTAWILRGQLYNLGIAGELYREFNALMKEKNVLSIDDSNTILKGIIDGSDAPFVYEKLGVRFENFLLDEFQDTSRIQWDNFRPLLRNSEAQGADNLIVGDVKQSIYRWRGSDWNLFHRELQEEFPACRNTDLDTNFRSLGGIVKFNNTFFPLVAAVLDSQYGSSGSTPGMDSIASLYEGAEQKAARSGPEKGFVDMLFCDRDSENAKVLEAIRTLEAAGVSRGQITVLVRNNRSGADISSFLIANGVDILTDDSLKVKSSVTVRRVVSLLSCADNPSDTVSGYLARSIGADVITEYHSIVDLCEALIRKVRAFDTQAFDSEVLYVQSFMDYLQDYASSSGNDLHGFLKTWDEADPYISSPAVTDAVRIMTVHKSKGLDFPYVIFPYVENVTLFKPGNHWCSPDLEGTPLAGKAEGLYDVNLSSGSLSTLFDGDYRRELRLQYVDNLNTVYVALTRASEGMILISRTPSASFMSKLDGGDTPPFSDFSQILYWFSHISCSSSGQLVPSDGESVRMVRVDEEDGSVRFSCGQVIPSGKKGDVSDIQSIPSGYPSWPIDGDFPEQDADCGGDPVPVGERGRLKFSADAADFFSADGQTGTSASQRLKGIVLHDILSRVTVPSDLGPAIESALISGDLDRKEADEARDLLSERIRSVMDRGWFPDDPSTVRTEVTLVDTDGSMYRPDRVIIKDDTVTVVDYKFGEHRNGYIRQVARYADIYRRMGYGNVSASLWYLVTGEVRQP</sequence>
<dbReference type="PANTHER" id="PTHR11070">
    <property type="entry name" value="UVRD / RECB / PCRA DNA HELICASE FAMILY MEMBER"/>
    <property type="match status" value="1"/>
</dbReference>
<dbReference type="GO" id="GO:0005829">
    <property type="term" value="C:cytosol"/>
    <property type="evidence" value="ECO:0007669"/>
    <property type="project" value="TreeGrafter"/>
</dbReference>
<evidence type="ECO:0000256" key="4">
    <source>
        <dbReference type="ARBA" id="ARBA00022840"/>
    </source>
</evidence>
<keyword evidence="3 9" id="KW-0347">Helicase</keyword>
<keyword evidence="5" id="KW-0413">Isomerase</keyword>
<dbReference type="InterPro" id="IPR000212">
    <property type="entry name" value="DNA_helicase_UvrD/REP"/>
</dbReference>